<evidence type="ECO:0000256" key="8">
    <source>
        <dbReference type="ARBA" id="ARBA00022503"/>
    </source>
</evidence>
<name>H3GHQ9_PHYRM</name>
<dbReference type="PRINTS" id="PR00116">
    <property type="entry name" value="ARGINASE"/>
</dbReference>
<dbReference type="VEuPathDB" id="FungiDB:KRP22_5988"/>
<dbReference type="InterPro" id="IPR036956">
    <property type="entry name" value="Impact_N_sf"/>
</dbReference>
<reference evidence="18" key="2">
    <citation type="submission" date="2015-06" db="UniProtKB">
        <authorList>
            <consortium name="EnsemblProtists"/>
        </authorList>
    </citation>
    <scope>IDENTIFICATION</scope>
    <source>
        <strain evidence="18">Pr102</strain>
    </source>
</reference>
<dbReference type="UniPathway" id="UPA00158">
    <property type="reaction ID" value="UER00270"/>
</dbReference>
<evidence type="ECO:0000256" key="12">
    <source>
        <dbReference type="ARBA" id="ARBA00023016"/>
    </source>
</evidence>
<evidence type="ECO:0000256" key="1">
    <source>
        <dbReference type="ARBA" id="ARBA00001936"/>
    </source>
</evidence>
<protein>
    <recommendedName>
        <fullName evidence="5">Arginase</fullName>
        <ecNumber evidence="4">3.5.3.1</ecNumber>
    </recommendedName>
</protein>
<dbReference type="PANTHER" id="PTHR43782">
    <property type="entry name" value="ARGINASE"/>
    <property type="match status" value="1"/>
</dbReference>
<keyword evidence="19" id="KW-1185">Reference proteome</keyword>
<dbReference type="GO" id="GO:0005737">
    <property type="term" value="C:cytoplasm"/>
    <property type="evidence" value="ECO:0000318"/>
    <property type="project" value="GO_Central"/>
</dbReference>
<dbReference type="InterPro" id="IPR014033">
    <property type="entry name" value="Arginase"/>
</dbReference>
<comment type="subcellular location">
    <subcellularLocation>
        <location evidence="2">Cytoplasm</location>
    </subcellularLocation>
</comment>
<comment type="catalytic activity">
    <reaction evidence="14">
        <text>L-arginine + H2O = urea + L-ornithine</text>
        <dbReference type="Rhea" id="RHEA:20569"/>
        <dbReference type="ChEBI" id="CHEBI:15377"/>
        <dbReference type="ChEBI" id="CHEBI:16199"/>
        <dbReference type="ChEBI" id="CHEBI:32682"/>
        <dbReference type="ChEBI" id="CHEBI:46911"/>
        <dbReference type="EC" id="3.5.3.1"/>
    </reaction>
</comment>
<evidence type="ECO:0000256" key="4">
    <source>
        <dbReference type="ARBA" id="ARBA00012168"/>
    </source>
</evidence>
<dbReference type="SUPFAM" id="SSF52768">
    <property type="entry name" value="Arginase/deacetylase"/>
    <property type="match status" value="1"/>
</dbReference>
<dbReference type="VEuPathDB" id="FungiDB:KRP23_6608"/>
<keyword evidence="6" id="KW-0963">Cytoplasm</keyword>
<evidence type="ECO:0000256" key="5">
    <source>
        <dbReference type="ARBA" id="ARBA00018123"/>
    </source>
</evidence>
<dbReference type="EC" id="3.5.3.1" evidence="4"/>
<evidence type="ECO:0000313" key="18">
    <source>
        <dbReference type="EnsemblProtists" id="Phyra75495"/>
    </source>
</evidence>
<dbReference type="GO" id="GO:0006525">
    <property type="term" value="P:arginine metabolic process"/>
    <property type="evidence" value="ECO:0007669"/>
    <property type="project" value="UniProtKB-KW"/>
</dbReference>
<evidence type="ECO:0000259" key="17">
    <source>
        <dbReference type="PROSITE" id="PS50908"/>
    </source>
</evidence>
<evidence type="ECO:0000256" key="16">
    <source>
        <dbReference type="RuleBase" id="RU003684"/>
    </source>
</evidence>
<dbReference type="GO" id="GO:0006417">
    <property type="term" value="P:regulation of translation"/>
    <property type="evidence" value="ECO:0007669"/>
    <property type="project" value="UniProtKB-KW"/>
</dbReference>
<dbReference type="VEuPathDB" id="FungiDB:KRP22_5989"/>
<evidence type="ECO:0000313" key="19">
    <source>
        <dbReference type="Proteomes" id="UP000005238"/>
    </source>
</evidence>
<dbReference type="Gene3D" id="3.10.110.10">
    <property type="entry name" value="Ubiquitin Conjugating Enzyme"/>
    <property type="match status" value="1"/>
</dbReference>
<dbReference type="Proteomes" id="UP000005238">
    <property type="component" value="Unassembled WGS sequence"/>
</dbReference>
<dbReference type="InParanoid" id="H3GHQ9"/>
<keyword evidence="8" id="KW-0056">Arginine metabolism</keyword>
<dbReference type="EnsemblProtists" id="Phyra75495">
    <property type="protein sequence ID" value="Phyra75495"/>
    <property type="gene ID" value="Phyra75495"/>
</dbReference>
<dbReference type="GO" id="GO:0000050">
    <property type="term" value="P:urea cycle"/>
    <property type="evidence" value="ECO:0007669"/>
    <property type="project" value="UniProtKB-UniPathway"/>
</dbReference>
<dbReference type="Pfam" id="PF01205">
    <property type="entry name" value="Impact_N"/>
    <property type="match status" value="1"/>
</dbReference>
<dbReference type="STRING" id="164328.H3GHQ9"/>
<dbReference type="NCBIfam" id="TIGR01229">
    <property type="entry name" value="rocF_arginase"/>
    <property type="match status" value="1"/>
</dbReference>
<dbReference type="Gene3D" id="3.40.800.10">
    <property type="entry name" value="Ureohydrolase domain"/>
    <property type="match status" value="1"/>
</dbReference>
<dbReference type="EMBL" id="DS566010">
    <property type="status" value="NOT_ANNOTATED_CDS"/>
    <property type="molecule type" value="Genomic_DNA"/>
</dbReference>
<proteinExistence type="inferred from homology"/>
<dbReference type="SUPFAM" id="SSF54495">
    <property type="entry name" value="UBC-like"/>
    <property type="match status" value="1"/>
</dbReference>
<dbReference type="PANTHER" id="PTHR43782:SF3">
    <property type="entry name" value="ARGINASE"/>
    <property type="match status" value="1"/>
</dbReference>
<evidence type="ECO:0000256" key="6">
    <source>
        <dbReference type="ARBA" id="ARBA00022490"/>
    </source>
</evidence>
<dbReference type="Pfam" id="PF05773">
    <property type="entry name" value="RWD"/>
    <property type="match status" value="1"/>
</dbReference>
<evidence type="ECO:0000256" key="10">
    <source>
        <dbReference type="ARBA" id="ARBA00022801"/>
    </source>
</evidence>
<dbReference type="VEuPathDB" id="FungiDB:KRP23_6609"/>
<evidence type="ECO:0000256" key="9">
    <source>
        <dbReference type="ARBA" id="ARBA00022723"/>
    </source>
</evidence>
<dbReference type="InterPro" id="IPR023696">
    <property type="entry name" value="Ureohydrolase_dom_sf"/>
</dbReference>
<evidence type="ECO:0000256" key="11">
    <source>
        <dbReference type="ARBA" id="ARBA00022845"/>
    </source>
</evidence>
<dbReference type="GO" id="GO:0005829">
    <property type="term" value="C:cytosol"/>
    <property type="evidence" value="ECO:0000318"/>
    <property type="project" value="GO_Central"/>
</dbReference>
<dbReference type="eggNOG" id="KOG2965">
    <property type="taxonomic scope" value="Eukaryota"/>
</dbReference>
<comment type="similarity">
    <text evidence="15 16">Belongs to the arginase family.</text>
</comment>
<evidence type="ECO:0000256" key="14">
    <source>
        <dbReference type="ARBA" id="ARBA00047391"/>
    </source>
</evidence>
<feature type="domain" description="RWD" evidence="17">
    <location>
        <begin position="3"/>
        <end position="106"/>
    </location>
</feature>
<evidence type="ECO:0000256" key="13">
    <source>
        <dbReference type="ARBA" id="ARBA00023211"/>
    </source>
</evidence>
<dbReference type="eggNOG" id="KOG3299">
    <property type="taxonomic scope" value="Eukaryota"/>
</dbReference>
<dbReference type="GO" id="GO:0004053">
    <property type="term" value="F:arginase activity"/>
    <property type="evidence" value="ECO:0000318"/>
    <property type="project" value="GO_Central"/>
</dbReference>
<dbReference type="CDD" id="cd23821">
    <property type="entry name" value="RWD_IMPACT"/>
    <property type="match status" value="1"/>
</dbReference>
<accession>H3GHQ9</accession>
<dbReference type="GO" id="GO:0030145">
    <property type="term" value="F:manganese ion binding"/>
    <property type="evidence" value="ECO:0000318"/>
    <property type="project" value="GO_Central"/>
</dbReference>
<comment type="cofactor">
    <cofactor evidence="1">
        <name>Mn(2+)</name>
        <dbReference type="ChEBI" id="CHEBI:29035"/>
    </cofactor>
</comment>
<evidence type="ECO:0000256" key="15">
    <source>
        <dbReference type="PROSITE-ProRule" id="PRU00742"/>
    </source>
</evidence>
<organism evidence="18 19">
    <name type="scientific">Phytophthora ramorum</name>
    <name type="common">Sudden oak death agent</name>
    <dbReference type="NCBI Taxonomy" id="164328"/>
    <lineage>
        <taxon>Eukaryota</taxon>
        <taxon>Sar</taxon>
        <taxon>Stramenopiles</taxon>
        <taxon>Oomycota</taxon>
        <taxon>Peronosporomycetes</taxon>
        <taxon>Peronosporales</taxon>
        <taxon>Peronosporaceae</taxon>
        <taxon>Phytophthora</taxon>
    </lineage>
</organism>
<dbReference type="InterPro" id="IPR006035">
    <property type="entry name" value="Ureohydrolase"/>
</dbReference>
<dbReference type="SUPFAM" id="SSF54211">
    <property type="entry name" value="Ribosomal protein S5 domain 2-like"/>
    <property type="match status" value="1"/>
</dbReference>
<dbReference type="PROSITE" id="PS01053">
    <property type="entry name" value="ARGINASE_1"/>
    <property type="match status" value="1"/>
</dbReference>
<dbReference type="FunFam" id="3.40.800.10:FF:000012">
    <property type="entry name" value="Arginase"/>
    <property type="match status" value="1"/>
</dbReference>
<comment type="pathway">
    <text evidence="3">Nitrogen metabolism; urea cycle; L-ornithine and urea from L-arginine: step 1/1.</text>
</comment>
<dbReference type="InterPro" id="IPR001498">
    <property type="entry name" value="Impact_N"/>
</dbReference>
<evidence type="ECO:0000256" key="7">
    <source>
        <dbReference type="ARBA" id="ARBA00022491"/>
    </source>
</evidence>
<keyword evidence="9" id="KW-0479">Metal-binding</keyword>
<dbReference type="CDD" id="cd09989">
    <property type="entry name" value="Arginase"/>
    <property type="match status" value="1"/>
</dbReference>
<evidence type="ECO:0000256" key="3">
    <source>
        <dbReference type="ARBA" id="ARBA00005098"/>
    </source>
</evidence>
<dbReference type="SMART" id="SM00591">
    <property type="entry name" value="RWD"/>
    <property type="match status" value="1"/>
</dbReference>
<dbReference type="AlphaFoldDB" id="H3GHQ9"/>
<keyword evidence="13" id="KW-0464">Manganese</keyword>
<dbReference type="HOGENOM" id="CLU_435136_0_0_1"/>
<keyword evidence="12" id="KW-0346">Stress response</keyword>
<keyword evidence="11" id="KW-0810">Translation regulation</keyword>
<dbReference type="InterPro" id="IPR006575">
    <property type="entry name" value="RWD_dom"/>
</dbReference>
<dbReference type="PROSITE" id="PS51409">
    <property type="entry name" value="ARGINASE_2"/>
    <property type="match status" value="1"/>
</dbReference>
<reference evidence="19" key="1">
    <citation type="journal article" date="2006" name="Science">
        <title>Phytophthora genome sequences uncover evolutionary origins and mechanisms of pathogenesis.</title>
        <authorList>
            <person name="Tyler B.M."/>
            <person name="Tripathy S."/>
            <person name="Zhang X."/>
            <person name="Dehal P."/>
            <person name="Jiang R.H."/>
            <person name="Aerts A."/>
            <person name="Arredondo F.D."/>
            <person name="Baxter L."/>
            <person name="Bensasson D."/>
            <person name="Beynon J.L."/>
            <person name="Chapman J."/>
            <person name="Damasceno C.M."/>
            <person name="Dorrance A.E."/>
            <person name="Dou D."/>
            <person name="Dickerman A.W."/>
            <person name="Dubchak I.L."/>
            <person name="Garbelotto M."/>
            <person name="Gijzen M."/>
            <person name="Gordon S.G."/>
            <person name="Govers F."/>
            <person name="Grunwald N.J."/>
            <person name="Huang W."/>
            <person name="Ivors K.L."/>
            <person name="Jones R.W."/>
            <person name="Kamoun S."/>
            <person name="Krampis K."/>
            <person name="Lamour K.H."/>
            <person name="Lee M.K."/>
            <person name="McDonald W.H."/>
            <person name="Medina M."/>
            <person name="Meijer H.J."/>
            <person name="Nordberg E.K."/>
            <person name="Maclean D.J."/>
            <person name="Ospina-Giraldo M.D."/>
            <person name="Morris P.F."/>
            <person name="Phuntumart V."/>
            <person name="Putnam N.H."/>
            <person name="Rash S."/>
            <person name="Rose J.K."/>
            <person name="Sakihama Y."/>
            <person name="Salamov A.A."/>
            <person name="Savidor A."/>
            <person name="Scheuring C.F."/>
            <person name="Smith B.M."/>
            <person name="Sobral B.W."/>
            <person name="Terry A."/>
            <person name="Torto-Alalibo T.A."/>
            <person name="Win J."/>
            <person name="Xu Z."/>
            <person name="Zhang H."/>
            <person name="Grigoriev I.V."/>
            <person name="Rokhsar D.S."/>
            <person name="Boore J.L."/>
        </authorList>
    </citation>
    <scope>NUCLEOTIDE SEQUENCE [LARGE SCALE GENOMIC DNA]</scope>
    <source>
        <strain evidence="19">Pr102</strain>
    </source>
</reference>
<evidence type="ECO:0000256" key="2">
    <source>
        <dbReference type="ARBA" id="ARBA00004496"/>
    </source>
</evidence>
<dbReference type="InterPro" id="IPR020568">
    <property type="entry name" value="Ribosomal_Su5_D2-typ_SF"/>
</dbReference>
<keyword evidence="7" id="KW-0678">Repressor</keyword>
<dbReference type="Gene3D" id="3.30.230.30">
    <property type="entry name" value="Impact, N-terminal domain"/>
    <property type="match status" value="1"/>
</dbReference>
<keyword evidence="10 16" id="KW-0378">Hydrolase</keyword>
<dbReference type="Pfam" id="PF00491">
    <property type="entry name" value="Arginase"/>
    <property type="match status" value="1"/>
</dbReference>
<dbReference type="InterPro" id="IPR016135">
    <property type="entry name" value="UBQ-conjugating_enzyme/RWD"/>
</dbReference>
<sequence>MLVDGPCSQAIFSDEFQLSADFDQSDGAKSFTVQVPGPHSIILQVHLPHGYPSTDAPVAVVNESLGLTNAQRDQITGKLDTIFDRSNGQVCLYEWIADVREVHATRQTVKEQPQSECAIAATVPRPVQQDDTASFASDPHTLRPRTRTAQAVRDRAREAKLTPLIFHGGTIVDRKSVFQGHACPISSVGDVRSFLAVLLDDRKLSRACHNMLAYRITGDFTIKDNDEDREDGAGSKMLHLMELTKAENVAVVVTRWCGGIHLGPDRFKHINACAREALEGGGFIDVSLLPQSRKKHKKQAPHYRNDFEGVPYDYKHFQICRRGISSSSCRQWDEVRPHIHAGEHRNALLSLPHTVSVIGAPMTYGQPLLGTDGGPDLLREAGLHKTLVDLGWSVEETGNLNFVAPTRNDPTLDRRYGKAKQCFPVGNGTKQLYQVFQQKAGEGKLCLVLGGDHTIGAGSLAGLLSVHPDAGVIWVDAHADINTPTDSDSGNMHGMPIAFLMDGMVDSSKIPGFEWLVNGPTMKPDQLVYVGLRDVDNFERRVIREKGIKAFTMQDVDRYGIGKTMEMALDHLCGKKQRPLHMSYDIDAVDPLVAPSTGTRVRGGLTWREAHYVAEAVAETNMLVGLDMVEVNPMLAPGNGAQITVDMALLLISSALGNRIL</sequence>
<dbReference type="PROSITE" id="PS50908">
    <property type="entry name" value="RWD"/>
    <property type="match status" value="1"/>
</dbReference>
<dbReference type="InterPro" id="IPR020855">
    <property type="entry name" value="Ureohydrolase_Mn_BS"/>
</dbReference>